<evidence type="ECO:0000313" key="3">
    <source>
        <dbReference type="Proteomes" id="UP000193560"/>
    </source>
</evidence>
<reference evidence="2 3" key="1">
    <citation type="submission" date="2016-07" db="EMBL/GenBank/DDBJ databases">
        <title>Pervasive Adenine N6-methylation of Active Genes in Fungi.</title>
        <authorList>
            <consortium name="DOE Joint Genome Institute"/>
            <person name="Mondo S.J."/>
            <person name="Dannebaum R.O."/>
            <person name="Kuo R.C."/>
            <person name="Labutti K."/>
            <person name="Haridas S."/>
            <person name="Kuo A."/>
            <person name="Salamov A."/>
            <person name="Ahrendt S.R."/>
            <person name="Lipzen A."/>
            <person name="Sullivan W."/>
            <person name="Andreopoulos W.B."/>
            <person name="Clum A."/>
            <person name="Lindquist E."/>
            <person name="Daum C."/>
            <person name="Ramamoorthy G.K."/>
            <person name="Gryganskyi A."/>
            <person name="Culley D."/>
            <person name="Magnuson J.K."/>
            <person name="James T.Y."/>
            <person name="O'Malley M.A."/>
            <person name="Stajich J.E."/>
            <person name="Spatafora J.W."/>
            <person name="Visel A."/>
            <person name="Grigoriev I.V."/>
        </authorList>
    </citation>
    <scope>NUCLEOTIDE SEQUENCE [LARGE SCALE GENOMIC DNA]</scope>
    <source>
        <strain evidence="2 3">NRRL 1336</strain>
    </source>
</reference>
<comment type="caution">
    <text evidence="2">The sequence shown here is derived from an EMBL/GenBank/DDBJ whole genome shotgun (WGS) entry which is preliminary data.</text>
</comment>
<keyword evidence="3" id="KW-1185">Reference proteome</keyword>
<evidence type="ECO:0000313" key="2">
    <source>
        <dbReference type="EMBL" id="ORZ15858.1"/>
    </source>
</evidence>
<protein>
    <submittedName>
        <fullName evidence="2">Uncharacterized protein</fullName>
    </submittedName>
</protein>
<dbReference type="Proteomes" id="UP000193560">
    <property type="component" value="Unassembled WGS sequence"/>
</dbReference>
<keyword evidence="1" id="KW-1133">Transmembrane helix</keyword>
<gene>
    <name evidence="2" type="ORF">BCR42DRAFT_352843</name>
</gene>
<feature type="transmembrane region" description="Helical" evidence="1">
    <location>
        <begin position="55"/>
        <end position="77"/>
    </location>
</feature>
<dbReference type="AlphaFoldDB" id="A0A1X2IG29"/>
<feature type="non-terminal residue" evidence="2">
    <location>
        <position position="1"/>
    </location>
</feature>
<keyword evidence="1" id="KW-0472">Membrane</keyword>
<dbReference type="EMBL" id="MCGE01000012">
    <property type="protein sequence ID" value="ORZ15858.1"/>
    <property type="molecule type" value="Genomic_DNA"/>
</dbReference>
<feature type="non-terminal residue" evidence="2">
    <location>
        <position position="98"/>
    </location>
</feature>
<name>A0A1X2IG29_9FUNG</name>
<sequence length="98" mass="11760">RFFASPDVSKGKKSKTIKRHDSHFFFLQFRLKALYLLNSRIDQHHSSSQYLLDSIFLSLLLLLFRIFESFLSFYLFLFISIKKIPFFVEFISNELILD</sequence>
<evidence type="ECO:0000256" key="1">
    <source>
        <dbReference type="SAM" id="Phobius"/>
    </source>
</evidence>
<accession>A0A1X2IG29</accession>
<proteinExistence type="predicted"/>
<organism evidence="2 3">
    <name type="scientific">Absidia repens</name>
    <dbReference type="NCBI Taxonomy" id="90262"/>
    <lineage>
        <taxon>Eukaryota</taxon>
        <taxon>Fungi</taxon>
        <taxon>Fungi incertae sedis</taxon>
        <taxon>Mucoromycota</taxon>
        <taxon>Mucoromycotina</taxon>
        <taxon>Mucoromycetes</taxon>
        <taxon>Mucorales</taxon>
        <taxon>Cunninghamellaceae</taxon>
        <taxon>Absidia</taxon>
    </lineage>
</organism>
<keyword evidence="1" id="KW-0812">Transmembrane</keyword>